<evidence type="ECO:0000256" key="9">
    <source>
        <dbReference type="ARBA" id="ARBA00023136"/>
    </source>
</evidence>
<sequence>MTRAFGLTIRKMFIDNKRIFIRFIVSLTVCIALIGVLCSVTAFAADNNASGNAGTTTSISDTASANTSGGTQSADSSVMKDLIGVDGSQSLEVILLVTVLSLAPSLLVMMTSFARIIICFSFLRTAMQTQSTPPNMVLTGLSLFLTIFIMWPVFSEINETAYQPYAAGEMTMEQAIDAAGKPLKTFMLKQTTNDDMKFFLDLKGQSMSDVTGGATDNITLENYSEKLGFETVIPAFIVSELKRAFQMGFLIFIPFLVIDLVVSSTLMAMGMMMLPPAMISLPFKIILFVLVDGWQLMVGTIVNSYNL</sequence>
<feature type="transmembrane region" description="Helical" evidence="12">
    <location>
        <begin position="93"/>
        <end position="123"/>
    </location>
</feature>
<feature type="transmembrane region" description="Helical" evidence="12">
    <location>
        <begin position="249"/>
        <end position="269"/>
    </location>
</feature>
<feature type="transmembrane region" description="Helical" evidence="12">
    <location>
        <begin position="281"/>
        <end position="302"/>
    </location>
</feature>
<evidence type="ECO:0000256" key="6">
    <source>
        <dbReference type="ARBA" id="ARBA00022795"/>
    </source>
</evidence>
<keyword evidence="10" id="KW-0975">Bacterial flagellum</keyword>
<evidence type="ECO:0000256" key="11">
    <source>
        <dbReference type="ARBA" id="ARBA00023225"/>
    </source>
</evidence>
<dbReference type="PRINTS" id="PR00951">
    <property type="entry name" value="FLGBIOSNFLIP"/>
</dbReference>
<evidence type="ECO:0000313" key="15">
    <source>
        <dbReference type="Proteomes" id="UP000095662"/>
    </source>
</evidence>
<evidence type="ECO:0000256" key="5">
    <source>
        <dbReference type="ARBA" id="ARBA00022692"/>
    </source>
</evidence>
<dbReference type="GO" id="GO:0009306">
    <property type="term" value="P:protein secretion"/>
    <property type="evidence" value="ECO:0007669"/>
    <property type="project" value="UniProtKB-UniRule"/>
</dbReference>
<evidence type="ECO:0000256" key="12">
    <source>
        <dbReference type="RuleBase" id="RU362069"/>
    </source>
</evidence>
<dbReference type="PROSITE" id="PS01061">
    <property type="entry name" value="FLIP_2"/>
    <property type="match status" value="1"/>
</dbReference>
<dbReference type="GO" id="GO:0044781">
    <property type="term" value="P:bacterial-type flagellum organization"/>
    <property type="evidence" value="ECO:0007669"/>
    <property type="project" value="UniProtKB-UniRule"/>
</dbReference>
<keyword evidence="8 12" id="KW-1133">Transmembrane helix</keyword>
<dbReference type="InterPro" id="IPR005838">
    <property type="entry name" value="T3SS_IM_P"/>
</dbReference>
<dbReference type="AlphaFoldDB" id="A0A174Z3L8"/>
<evidence type="ECO:0000256" key="7">
    <source>
        <dbReference type="ARBA" id="ARBA00022927"/>
    </source>
</evidence>
<organism evidence="14 15">
    <name type="scientific">[Eubacterium] siraeum</name>
    <dbReference type="NCBI Taxonomy" id="39492"/>
    <lineage>
        <taxon>Bacteria</taxon>
        <taxon>Bacillati</taxon>
        <taxon>Bacillota</taxon>
        <taxon>Clostridia</taxon>
        <taxon>Eubacteriales</taxon>
        <taxon>Oscillospiraceae</taxon>
        <taxon>Oscillospiraceae incertae sedis</taxon>
    </lineage>
</organism>
<dbReference type="PANTHER" id="PTHR30587:SF0">
    <property type="entry name" value="FLAGELLAR BIOSYNTHETIC PROTEIN FLIP"/>
    <property type="match status" value="1"/>
</dbReference>
<dbReference type="PROSITE" id="PS01060">
    <property type="entry name" value="FLIP_1"/>
    <property type="match status" value="1"/>
</dbReference>
<evidence type="ECO:0000313" key="14">
    <source>
        <dbReference type="EMBL" id="CUQ81984.1"/>
    </source>
</evidence>
<evidence type="ECO:0000256" key="1">
    <source>
        <dbReference type="ARBA" id="ARBA00006257"/>
    </source>
</evidence>
<feature type="region of interest" description="Disordered" evidence="13">
    <location>
        <begin position="52"/>
        <end position="74"/>
    </location>
</feature>
<comment type="function">
    <text evidence="12">Plays a role in the flagellum-specific transport system.</text>
</comment>
<dbReference type="OrthoDB" id="9805111at2"/>
<dbReference type="EMBL" id="CZBY01000002">
    <property type="protein sequence ID" value="CUQ81984.1"/>
    <property type="molecule type" value="Genomic_DNA"/>
</dbReference>
<keyword evidence="5 12" id="KW-0812">Transmembrane</keyword>
<keyword evidence="6 12" id="KW-1005">Bacterial flagellum biogenesis</keyword>
<evidence type="ECO:0000256" key="2">
    <source>
        <dbReference type="ARBA" id="ARBA00021714"/>
    </source>
</evidence>
<gene>
    <name evidence="12 14" type="primary">fliP</name>
    <name evidence="14" type="ORF">ERS852540_00390</name>
</gene>
<dbReference type="GO" id="GO:0005886">
    <property type="term" value="C:plasma membrane"/>
    <property type="evidence" value="ECO:0007669"/>
    <property type="project" value="UniProtKB-SubCell"/>
</dbReference>
<dbReference type="InterPro" id="IPR005837">
    <property type="entry name" value="FliP"/>
</dbReference>
<dbReference type="Proteomes" id="UP000095662">
    <property type="component" value="Unassembled WGS sequence"/>
</dbReference>
<dbReference type="NCBIfam" id="TIGR01103">
    <property type="entry name" value="fliP"/>
    <property type="match status" value="1"/>
</dbReference>
<keyword evidence="7 12" id="KW-0653">Protein transport</keyword>
<dbReference type="Pfam" id="PF00813">
    <property type="entry name" value="FliP"/>
    <property type="match status" value="1"/>
</dbReference>
<dbReference type="NCBIfam" id="NF009438">
    <property type="entry name" value="PRK12797.1"/>
    <property type="match status" value="1"/>
</dbReference>
<keyword evidence="4 12" id="KW-1003">Cell membrane</keyword>
<keyword evidence="14" id="KW-0966">Cell projection</keyword>
<reference evidence="14 15" key="1">
    <citation type="submission" date="2015-09" db="EMBL/GenBank/DDBJ databases">
        <authorList>
            <consortium name="Pathogen Informatics"/>
        </authorList>
    </citation>
    <scope>NUCLEOTIDE SEQUENCE [LARGE SCALE GENOMIC DNA]</scope>
    <source>
        <strain evidence="14 15">2789STDY5834928</strain>
    </source>
</reference>
<evidence type="ECO:0000256" key="13">
    <source>
        <dbReference type="SAM" id="MobiDB-lite"/>
    </source>
</evidence>
<keyword evidence="9 12" id="KW-0472">Membrane</keyword>
<dbReference type="STRING" id="39492.ERS852540_00390"/>
<name>A0A174Z3L8_9FIRM</name>
<comment type="subcellular location">
    <subcellularLocation>
        <location evidence="12">Cell membrane</location>
        <topology evidence="12">Multi-pass membrane protein</topology>
    </subcellularLocation>
    <subcellularLocation>
        <location evidence="12">Bacterial flagellum basal body</location>
    </subcellularLocation>
</comment>
<dbReference type="PRINTS" id="PR01302">
    <property type="entry name" value="TYPE3IMPPROT"/>
</dbReference>
<keyword evidence="14" id="KW-0282">Flagellum</keyword>
<feature type="transmembrane region" description="Helical" evidence="12">
    <location>
        <begin position="20"/>
        <end position="45"/>
    </location>
</feature>
<evidence type="ECO:0000256" key="10">
    <source>
        <dbReference type="ARBA" id="ARBA00023143"/>
    </source>
</evidence>
<proteinExistence type="inferred from homology"/>
<comment type="similarity">
    <text evidence="1 12">Belongs to the FliP/MopC/SpaP family.</text>
</comment>
<evidence type="ECO:0000256" key="8">
    <source>
        <dbReference type="ARBA" id="ARBA00022989"/>
    </source>
</evidence>
<dbReference type="PANTHER" id="PTHR30587">
    <property type="entry name" value="FLAGELLAR BIOSYNTHETIC PROTEIN FLIP"/>
    <property type="match status" value="1"/>
</dbReference>
<keyword evidence="11 12" id="KW-1006">Bacterial flagellum protein export</keyword>
<accession>A0A174Z3L8</accession>
<feature type="transmembrane region" description="Helical" evidence="12">
    <location>
        <begin position="135"/>
        <end position="154"/>
    </location>
</feature>
<keyword evidence="14" id="KW-0969">Cilium</keyword>
<evidence type="ECO:0000256" key="3">
    <source>
        <dbReference type="ARBA" id="ARBA00022448"/>
    </source>
</evidence>
<dbReference type="GO" id="GO:0009425">
    <property type="term" value="C:bacterial-type flagellum basal body"/>
    <property type="evidence" value="ECO:0007669"/>
    <property type="project" value="UniProtKB-SubCell"/>
</dbReference>
<protein>
    <recommendedName>
        <fullName evidence="2 12">Flagellar biosynthetic protein FliP</fullName>
    </recommendedName>
</protein>
<evidence type="ECO:0000256" key="4">
    <source>
        <dbReference type="ARBA" id="ARBA00022475"/>
    </source>
</evidence>
<keyword evidence="3 12" id="KW-0813">Transport</keyword>